<evidence type="ECO:0000313" key="2">
    <source>
        <dbReference type="Proteomes" id="UP000054564"/>
    </source>
</evidence>
<keyword evidence="2" id="KW-1185">Reference proteome</keyword>
<comment type="caution">
    <text evidence="1">The sequence shown here is derived from an EMBL/GenBank/DDBJ whole genome shotgun (WGS) entry which is preliminary data.</text>
</comment>
<accession>A0A0L0V2C0</accession>
<dbReference type="Proteomes" id="UP000054564">
    <property type="component" value="Unassembled WGS sequence"/>
</dbReference>
<reference evidence="2" key="1">
    <citation type="submission" date="2014-03" db="EMBL/GenBank/DDBJ databases">
        <title>The Genome Sequence of Puccinia striiformis f. sp. tritici PST-78.</title>
        <authorList>
            <consortium name="The Broad Institute Genome Sequencing Platform"/>
            <person name="Cuomo C."/>
            <person name="Hulbert S."/>
            <person name="Chen X."/>
            <person name="Walker B."/>
            <person name="Young S.K."/>
            <person name="Zeng Q."/>
            <person name="Gargeya S."/>
            <person name="Fitzgerald M."/>
            <person name="Haas B."/>
            <person name="Abouelleil A."/>
            <person name="Alvarado L."/>
            <person name="Arachchi H.M."/>
            <person name="Berlin A.M."/>
            <person name="Chapman S.B."/>
            <person name="Goldberg J."/>
            <person name="Griggs A."/>
            <person name="Gujja S."/>
            <person name="Hansen M."/>
            <person name="Howarth C."/>
            <person name="Imamovic A."/>
            <person name="Larimer J."/>
            <person name="McCowan C."/>
            <person name="Montmayeur A."/>
            <person name="Murphy C."/>
            <person name="Neiman D."/>
            <person name="Pearson M."/>
            <person name="Priest M."/>
            <person name="Roberts A."/>
            <person name="Saif S."/>
            <person name="Shea T."/>
            <person name="Sisk P."/>
            <person name="Sykes S."/>
            <person name="Wortman J."/>
            <person name="Nusbaum C."/>
            <person name="Birren B."/>
        </authorList>
    </citation>
    <scope>NUCLEOTIDE SEQUENCE [LARGE SCALE GENOMIC DNA]</scope>
    <source>
        <strain evidence="2">race PST-78</strain>
    </source>
</reference>
<name>A0A0L0V2C0_9BASI</name>
<dbReference type="EMBL" id="AJIL01000139">
    <property type="protein sequence ID" value="KNE93326.1"/>
    <property type="molecule type" value="Genomic_DNA"/>
</dbReference>
<protein>
    <submittedName>
        <fullName evidence="1">Uncharacterized protein</fullName>
    </submittedName>
</protein>
<proteinExistence type="predicted"/>
<gene>
    <name evidence="1" type="ORF">PSTG_13268</name>
</gene>
<evidence type="ECO:0000313" key="1">
    <source>
        <dbReference type="EMBL" id="KNE93326.1"/>
    </source>
</evidence>
<organism evidence="1 2">
    <name type="scientific">Puccinia striiformis f. sp. tritici PST-78</name>
    <dbReference type="NCBI Taxonomy" id="1165861"/>
    <lineage>
        <taxon>Eukaryota</taxon>
        <taxon>Fungi</taxon>
        <taxon>Dikarya</taxon>
        <taxon>Basidiomycota</taxon>
        <taxon>Pucciniomycotina</taxon>
        <taxon>Pucciniomycetes</taxon>
        <taxon>Pucciniales</taxon>
        <taxon>Pucciniaceae</taxon>
        <taxon>Puccinia</taxon>
    </lineage>
</organism>
<dbReference type="AlphaFoldDB" id="A0A0L0V2C0"/>
<sequence>MSHSPVWYSSINDYKYIKKSISRQSWLAVTGKGGKRPQGPPQLVRTLESMGHLESLIIILRAKRHPPSKTYQQLELHTEPYAMTNILLTLVTLSCAILGLRGQATSNASGVISCTSYDFSGNTKVCNDKDNVAWTCAGTCTGSVTAHSCLLDNSRQKDPDTIDCKVKLIRDSTDESKFACIDGFRHSHTCKSGGFSDDTATCTDCQLSKST</sequence>
<dbReference type="OrthoDB" id="2495793at2759"/>